<protein>
    <submittedName>
        <fullName evidence="1">Uncharacterized protein</fullName>
    </submittedName>
</protein>
<proteinExistence type="predicted"/>
<dbReference type="EMBL" id="KV448312">
    <property type="protein sequence ID" value="OAX38113.1"/>
    <property type="molecule type" value="Genomic_DNA"/>
</dbReference>
<organism evidence="1 2">
    <name type="scientific">Rhizopogon vinicolor AM-OR11-026</name>
    <dbReference type="NCBI Taxonomy" id="1314800"/>
    <lineage>
        <taxon>Eukaryota</taxon>
        <taxon>Fungi</taxon>
        <taxon>Dikarya</taxon>
        <taxon>Basidiomycota</taxon>
        <taxon>Agaricomycotina</taxon>
        <taxon>Agaricomycetes</taxon>
        <taxon>Agaricomycetidae</taxon>
        <taxon>Boletales</taxon>
        <taxon>Suillineae</taxon>
        <taxon>Rhizopogonaceae</taxon>
        <taxon>Rhizopogon</taxon>
    </lineage>
</organism>
<name>A0A1B7MZT1_9AGAM</name>
<gene>
    <name evidence="1" type="ORF">K503DRAFT_818958</name>
</gene>
<reference evidence="1 2" key="1">
    <citation type="submission" date="2016-06" db="EMBL/GenBank/DDBJ databases">
        <title>Comparative genomics of the ectomycorrhizal sister species Rhizopogon vinicolor and Rhizopogon vesiculosus (Basidiomycota: Boletales) reveals a divergence of the mating type B locus.</title>
        <authorList>
            <consortium name="DOE Joint Genome Institute"/>
            <person name="Mujic A.B."/>
            <person name="Kuo A."/>
            <person name="Tritt A."/>
            <person name="Lipzen A."/>
            <person name="Chen C."/>
            <person name="Johnson J."/>
            <person name="Sharma A."/>
            <person name="Barry K."/>
            <person name="Grigoriev I.V."/>
            <person name="Spatafora J.W."/>
        </authorList>
    </citation>
    <scope>NUCLEOTIDE SEQUENCE [LARGE SCALE GENOMIC DNA]</scope>
    <source>
        <strain evidence="1 2">AM-OR11-026</strain>
    </source>
</reference>
<accession>A0A1B7MZT1</accession>
<dbReference type="InParanoid" id="A0A1B7MZT1"/>
<dbReference type="AlphaFoldDB" id="A0A1B7MZT1"/>
<sequence>MSWESSELFRPTWADPIKSRVRQSNQAKAINEVINALKPSQDSAGQSAALHVVNGMSTSSSIITTAARLSPVDGLPERLGISTIRLGGGLTVHPEFGEHDNDDPAVALPRPSPRPINPSLVTLEKAVSARSRIYFGNLYFPLLRQPPSREQRRVAMENRRRRYALVGVKARVNTFANGEEK</sequence>
<keyword evidence="2" id="KW-1185">Reference proteome</keyword>
<evidence type="ECO:0000313" key="2">
    <source>
        <dbReference type="Proteomes" id="UP000092154"/>
    </source>
</evidence>
<evidence type="ECO:0000313" key="1">
    <source>
        <dbReference type="EMBL" id="OAX38113.1"/>
    </source>
</evidence>
<dbReference type="Proteomes" id="UP000092154">
    <property type="component" value="Unassembled WGS sequence"/>
</dbReference>
<dbReference type="STRING" id="1314800.A0A1B7MZT1"/>
<dbReference type="OrthoDB" id="3256523at2759"/>